<organism evidence="3 4">
    <name type="scientific">Nocardia albiluteola</name>
    <dbReference type="NCBI Taxonomy" id="2842303"/>
    <lineage>
        <taxon>Bacteria</taxon>
        <taxon>Bacillati</taxon>
        <taxon>Actinomycetota</taxon>
        <taxon>Actinomycetes</taxon>
        <taxon>Mycobacteriales</taxon>
        <taxon>Nocardiaceae</taxon>
        <taxon>Nocardia</taxon>
    </lineage>
</organism>
<keyword evidence="2" id="KW-0472">Membrane</keyword>
<keyword evidence="4" id="KW-1185">Reference proteome</keyword>
<sequence length="79" mass="8389">MADFDELQNELGDFMPTGWLGPMVVMFGLLVFIALLVLLLVGGAHFTEQKSPVLTTPGTCAPFCGDSPSPLRTPPPPTS</sequence>
<feature type="transmembrane region" description="Helical" evidence="2">
    <location>
        <begin position="20"/>
        <end position="41"/>
    </location>
</feature>
<reference evidence="3 4" key="1">
    <citation type="submission" date="2021-06" db="EMBL/GenBank/DDBJ databases">
        <title>Actinomycetes sequencing.</title>
        <authorList>
            <person name="Shan Q."/>
        </authorList>
    </citation>
    <scope>NUCLEOTIDE SEQUENCE [LARGE SCALE GENOMIC DNA]</scope>
    <source>
        <strain evidence="3 4">NEAU-G5</strain>
    </source>
</reference>
<comment type="caution">
    <text evidence="3">The sequence shown here is derived from an EMBL/GenBank/DDBJ whole genome shotgun (WGS) entry which is preliminary data.</text>
</comment>
<dbReference type="Proteomes" id="UP000733379">
    <property type="component" value="Unassembled WGS sequence"/>
</dbReference>
<protein>
    <submittedName>
        <fullName evidence="3">Uncharacterized protein</fullName>
    </submittedName>
</protein>
<name>A0ABS6AZ54_9NOCA</name>
<gene>
    <name evidence="3" type="ORF">KO481_17530</name>
</gene>
<evidence type="ECO:0000313" key="4">
    <source>
        <dbReference type="Proteomes" id="UP000733379"/>
    </source>
</evidence>
<evidence type="ECO:0000256" key="2">
    <source>
        <dbReference type="SAM" id="Phobius"/>
    </source>
</evidence>
<keyword evidence="2" id="KW-1133">Transmembrane helix</keyword>
<proteinExistence type="predicted"/>
<evidence type="ECO:0000313" key="3">
    <source>
        <dbReference type="EMBL" id="MBU3063322.1"/>
    </source>
</evidence>
<dbReference type="EMBL" id="JAHKNI010000005">
    <property type="protein sequence ID" value="MBU3063322.1"/>
    <property type="molecule type" value="Genomic_DNA"/>
</dbReference>
<evidence type="ECO:0000256" key="1">
    <source>
        <dbReference type="SAM" id="MobiDB-lite"/>
    </source>
</evidence>
<dbReference type="RefSeq" id="WP_215918220.1">
    <property type="nucleotide sequence ID" value="NZ_JAHKNI010000005.1"/>
</dbReference>
<accession>A0ABS6AZ54</accession>
<feature type="region of interest" description="Disordered" evidence="1">
    <location>
        <begin position="57"/>
        <end position="79"/>
    </location>
</feature>
<keyword evidence="2" id="KW-0812">Transmembrane</keyword>